<feature type="region of interest" description="Disordered" evidence="1">
    <location>
        <begin position="242"/>
        <end position="274"/>
    </location>
</feature>
<organism evidence="2 3">
    <name type="scientific">Equus asinus</name>
    <name type="common">Donkey</name>
    <name type="synonym">Equus africanus asinus</name>
    <dbReference type="NCBI Taxonomy" id="9793"/>
    <lineage>
        <taxon>Eukaryota</taxon>
        <taxon>Metazoa</taxon>
        <taxon>Chordata</taxon>
        <taxon>Craniata</taxon>
        <taxon>Vertebrata</taxon>
        <taxon>Euteleostomi</taxon>
        <taxon>Mammalia</taxon>
        <taxon>Eutheria</taxon>
        <taxon>Laurasiatheria</taxon>
        <taxon>Perissodactyla</taxon>
        <taxon>Equidae</taxon>
        <taxon>Equus</taxon>
    </lineage>
</organism>
<name>A0A9L0ITH2_EQUAS</name>
<dbReference type="AlphaFoldDB" id="A0A9L0ITH2"/>
<gene>
    <name evidence="2" type="primary">PHF10</name>
</gene>
<proteinExistence type="predicted"/>
<keyword evidence="3" id="KW-1185">Reference proteome</keyword>
<reference evidence="2" key="2">
    <citation type="submission" date="2025-08" db="UniProtKB">
        <authorList>
            <consortium name="Ensembl"/>
        </authorList>
    </citation>
    <scope>IDENTIFICATION</scope>
</reference>
<evidence type="ECO:0000313" key="3">
    <source>
        <dbReference type="Proteomes" id="UP000694387"/>
    </source>
</evidence>
<evidence type="ECO:0000256" key="1">
    <source>
        <dbReference type="SAM" id="MobiDB-lite"/>
    </source>
</evidence>
<evidence type="ECO:0000313" key="2">
    <source>
        <dbReference type="Ensembl" id="ENSEASP00005043413.1"/>
    </source>
</evidence>
<dbReference type="Proteomes" id="UP000694387">
    <property type="component" value="Chromosome 28"/>
</dbReference>
<accession>A0A9L0ITH2</accession>
<dbReference type="GeneTree" id="ENSGT00940000155172"/>
<protein>
    <submittedName>
        <fullName evidence="2">PHD finger protein 10</fullName>
    </submittedName>
</protein>
<reference evidence="2 3" key="1">
    <citation type="journal article" date="2020" name="Nat. Commun.">
        <title>Donkey genomes provide new insights into domestication and selection for coat color.</title>
        <authorList>
            <person name="Wang"/>
            <person name="C."/>
            <person name="Li"/>
            <person name="H."/>
            <person name="Guo"/>
            <person name="Y."/>
            <person name="Huang"/>
            <person name="J."/>
            <person name="Sun"/>
            <person name="Y."/>
            <person name="Min"/>
            <person name="J."/>
            <person name="Wang"/>
            <person name="J."/>
            <person name="Fang"/>
            <person name="X."/>
            <person name="Zhao"/>
            <person name="Z."/>
            <person name="Wang"/>
            <person name="S."/>
            <person name="Zhang"/>
            <person name="Y."/>
            <person name="Liu"/>
            <person name="Q."/>
            <person name="Jiang"/>
            <person name="Q."/>
            <person name="Wang"/>
            <person name="X."/>
            <person name="Guo"/>
            <person name="Y."/>
            <person name="Yang"/>
            <person name="C."/>
            <person name="Wang"/>
            <person name="Y."/>
            <person name="Tian"/>
            <person name="F."/>
            <person name="Zhuang"/>
            <person name="G."/>
            <person name="Fan"/>
            <person name="Y."/>
            <person name="Gao"/>
            <person name="Q."/>
            <person name="Li"/>
            <person name="Y."/>
            <person name="Ju"/>
            <person name="Z."/>
            <person name="Li"/>
            <person name="J."/>
            <person name="Li"/>
            <person name="R."/>
            <person name="Hou"/>
            <person name="M."/>
            <person name="Yang"/>
            <person name="G."/>
            <person name="Liu"/>
            <person name="G."/>
            <person name="Liu"/>
            <person name="W."/>
            <person name="Guo"/>
            <person name="J."/>
            <person name="Pan"/>
            <person name="S."/>
            <person name="Fan"/>
            <person name="G."/>
            <person name="Zhang"/>
            <person name="W."/>
            <person name="Zhang"/>
            <person name="R."/>
            <person name="Yu"/>
            <person name="J."/>
            <person name="Zhang"/>
            <person name="X."/>
            <person name="Yin"/>
            <person name="Q."/>
            <person name="Ji"/>
            <person name="C."/>
            <person name="Jin"/>
            <person name="Y."/>
            <person name="Yue"/>
            <person name="G."/>
            <person name="Liu"/>
            <person name="M."/>
            <person name="Xu"/>
            <person name="J."/>
            <person name="Liu"/>
            <person name="S."/>
            <person name="Jordana"/>
            <person name="J."/>
            <person name="Noce"/>
            <person name="A."/>
            <person name="Amills"/>
            <person name="M."/>
            <person name="Wu"/>
            <person name="D.D."/>
            <person name="Li"/>
            <person name="S."/>
            <person name="Zhou"/>
            <person name="X. and Zhong"/>
            <person name="J."/>
        </authorList>
    </citation>
    <scope>NUCLEOTIDE SEQUENCE [LARGE SCALE GENOMIC DNA]</scope>
</reference>
<reference evidence="2" key="3">
    <citation type="submission" date="2025-09" db="UniProtKB">
        <authorList>
            <consortium name="Ensembl"/>
        </authorList>
    </citation>
    <scope>IDENTIFICATION</scope>
</reference>
<dbReference type="Ensembl" id="ENSEAST00005053514.1">
    <property type="protein sequence ID" value="ENSEASP00005043413.1"/>
    <property type="gene ID" value="ENSEASG00005000584.2"/>
</dbReference>
<feature type="compositionally biased region" description="Low complexity" evidence="1">
    <location>
        <begin position="1"/>
        <end position="19"/>
    </location>
</feature>
<sequence>MAAAAGPGRRCPRGRATATRPPPARSPRRMTMKIIQMMEPSHPKGGEWAQEIALGVVKLQVKTLERRDLSHKEKLYLRELNVITETQCTLGLTALRSDEVIDLMIKEYPAKHAEYSVILQEKERQRITDHYKEYSQMQQQNTQKVEASKVPEYIKKAAKKAAEFNSNLNRERMEERRAYFDLQTHVIQVPQGKYKVLPTERTKVSSYPVALIPGQFQEYYKRYSPDELRYLPLNTALYEPPLDPELPALDSDGDSDDAEDGRGDEKRKNKGTSVRRSLVGERSFPLKLCLLLSWSVALNLHHCPLWKRDSRV</sequence>
<feature type="region of interest" description="Disordered" evidence="1">
    <location>
        <begin position="1"/>
        <end position="28"/>
    </location>
</feature>